<dbReference type="RefSeq" id="WP_379748414.1">
    <property type="nucleotide sequence ID" value="NZ_JBHSKV010000013.1"/>
</dbReference>
<organism evidence="1 2">
    <name type="scientific">Halorubrum glutamatedens</name>
    <dbReference type="NCBI Taxonomy" id="2707018"/>
    <lineage>
        <taxon>Archaea</taxon>
        <taxon>Methanobacteriati</taxon>
        <taxon>Methanobacteriota</taxon>
        <taxon>Stenosarchaea group</taxon>
        <taxon>Halobacteria</taxon>
        <taxon>Halobacteriales</taxon>
        <taxon>Haloferacaceae</taxon>
        <taxon>Halorubrum</taxon>
    </lineage>
</organism>
<sequence length="41" mass="4690">MFLREETLRDGRRTWETVEVPDGLLGNVFAVRDGAMLERGP</sequence>
<evidence type="ECO:0000313" key="1">
    <source>
        <dbReference type="EMBL" id="MFC5134843.1"/>
    </source>
</evidence>
<dbReference type="EMBL" id="JBHSKV010000013">
    <property type="protein sequence ID" value="MFC5134843.1"/>
    <property type="molecule type" value="Genomic_DNA"/>
</dbReference>
<accession>A0ABD5QRQ6</accession>
<comment type="caution">
    <text evidence="1">The sequence shown here is derived from an EMBL/GenBank/DDBJ whole genome shotgun (WGS) entry which is preliminary data.</text>
</comment>
<dbReference type="Proteomes" id="UP001596145">
    <property type="component" value="Unassembled WGS sequence"/>
</dbReference>
<keyword evidence="2" id="KW-1185">Reference proteome</keyword>
<name>A0ABD5QRQ6_9EURY</name>
<reference evidence="1 2" key="1">
    <citation type="journal article" date="2019" name="Int. J. Syst. Evol. Microbiol.">
        <title>The Global Catalogue of Microorganisms (GCM) 10K type strain sequencing project: providing services to taxonomists for standard genome sequencing and annotation.</title>
        <authorList>
            <consortium name="The Broad Institute Genomics Platform"/>
            <consortium name="The Broad Institute Genome Sequencing Center for Infectious Disease"/>
            <person name="Wu L."/>
            <person name="Ma J."/>
        </authorList>
    </citation>
    <scope>NUCLEOTIDE SEQUENCE [LARGE SCALE GENOMIC DNA]</scope>
    <source>
        <strain evidence="1 2">CGMCC 1.16026</strain>
    </source>
</reference>
<protein>
    <submittedName>
        <fullName evidence="1">Uncharacterized protein</fullName>
    </submittedName>
</protein>
<proteinExistence type="predicted"/>
<dbReference type="AlphaFoldDB" id="A0ABD5QRQ6"/>
<gene>
    <name evidence="1" type="ORF">ACFPJA_08980</name>
</gene>
<evidence type="ECO:0000313" key="2">
    <source>
        <dbReference type="Proteomes" id="UP001596145"/>
    </source>
</evidence>